<dbReference type="Pfam" id="PF12937">
    <property type="entry name" value="F-box-like"/>
    <property type="match status" value="1"/>
</dbReference>
<dbReference type="AlphaFoldDB" id="J0WSE8"/>
<dbReference type="SMART" id="SM00256">
    <property type="entry name" value="FBOX"/>
    <property type="match status" value="1"/>
</dbReference>
<evidence type="ECO:0000259" key="2">
    <source>
        <dbReference type="PROSITE" id="PS50181"/>
    </source>
</evidence>
<dbReference type="EMBL" id="JH687904">
    <property type="protein sequence ID" value="EJD35095.1"/>
    <property type="molecule type" value="Genomic_DNA"/>
</dbReference>
<dbReference type="InterPro" id="IPR001810">
    <property type="entry name" value="F-box_dom"/>
</dbReference>
<dbReference type="KEGG" id="adl:AURDEDRAFT_175819"/>
<evidence type="ECO:0000313" key="3">
    <source>
        <dbReference type="EMBL" id="EJD35095.1"/>
    </source>
</evidence>
<organism evidence="3 4">
    <name type="scientific">Auricularia subglabra (strain TFB-10046 / SS5)</name>
    <name type="common">White-rot fungus</name>
    <name type="synonym">Auricularia delicata (strain TFB10046)</name>
    <dbReference type="NCBI Taxonomy" id="717982"/>
    <lineage>
        <taxon>Eukaryota</taxon>
        <taxon>Fungi</taxon>
        <taxon>Dikarya</taxon>
        <taxon>Basidiomycota</taxon>
        <taxon>Agaricomycotina</taxon>
        <taxon>Agaricomycetes</taxon>
        <taxon>Auriculariales</taxon>
        <taxon>Auriculariaceae</taxon>
        <taxon>Auricularia</taxon>
    </lineage>
</organism>
<dbReference type="Gene3D" id="3.80.10.10">
    <property type="entry name" value="Ribonuclease Inhibitor"/>
    <property type="match status" value="1"/>
</dbReference>
<feature type="domain" description="F-box" evidence="2">
    <location>
        <begin position="1"/>
        <end position="44"/>
    </location>
</feature>
<feature type="region of interest" description="Disordered" evidence="1">
    <location>
        <begin position="493"/>
        <end position="514"/>
    </location>
</feature>
<dbReference type="Proteomes" id="UP000006514">
    <property type="component" value="Unassembled WGS sequence"/>
</dbReference>
<keyword evidence="4" id="KW-1185">Reference proteome</keyword>
<reference evidence="4" key="1">
    <citation type="journal article" date="2012" name="Science">
        <title>The Paleozoic origin of enzymatic lignin decomposition reconstructed from 31 fungal genomes.</title>
        <authorList>
            <person name="Floudas D."/>
            <person name="Binder M."/>
            <person name="Riley R."/>
            <person name="Barry K."/>
            <person name="Blanchette R.A."/>
            <person name="Henrissat B."/>
            <person name="Martinez A.T."/>
            <person name="Otillar R."/>
            <person name="Spatafora J.W."/>
            <person name="Yadav J.S."/>
            <person name="Aerts A."/>
            <person name="Benoit I."/>
            <person name="Boyd A."/>
            <person name="Carlson A."/>
            <person name="Copeland A."/>
            <person name="Coutinho P.M."/>
            <person name="de Vries R.P."/>
            <person name="Ferreira P."/>
            <person name="Findley K."/>
            <person name="Foster B."/>
            <person name="Gaskell J."/>
            <person name="Glotzer D."/>
            <person name="Gorecki P."/>
            <person name="Heitman J."/>
            <person name="Hesse C."/>
            <person name="Hori C."/>
            <person name="Igarashi K."/>
            <person name="Jurgens J.A."/>
            <person name="Kallen N."/>
            <person name="Kersten P."/>
            <person name="Kohler A."/>
            <person name="Kuees U."/>
            <person name="Kumar T.K.A."/>
            <person name="Kuo A."/>
            <person name="LaButti K."/>
            <person name="Larrondo L.F."/>
            <person name="Lindquist E."/>
            <person name="Ling A."/>
            <person name="Lombard V."/>
            <person name="Lucas S."/>
            <person name="Lundell T."/>
            <person name="Martin R."/>
            <person name="McLaughlin D.J."/>
            <person name="Morgenstern I."/>
            <person name="Morin E."/>
            <person name="Murat C."/>
            <person name="Nagy L.G."/>
            <person name="Nolan M."/>
            <person name="Ohm R.A."/>
            <person name="Patyshakuliyeva A."/>
            <person name="Rokas A."/>
            <person name="Ruiz-Duenas F.J."/>
            <person name="Sabat G."/>
            <person name="Salamov A."/>
            <person name="Samejima M."/>
            <person name="Schmutz J."/>
            <person name="Slot J.C."/>
            <person name="St John F."/>
            <person name="Stenlid J."/>
            <person name="Sun H."/>
            <person name="Sun S."/>
            <person name="Syed K."/>
            <person name="Tsang A."/>
            <person name="Wiebenga A."/>
            <person name="Young D."/>
            <person name="Pisabarro A."/>
            <person name="Eastwood D.C."/>
            <person name="Martin F."/>
            <person name="Cullen D."/>
            <person name="Grigoriev I.V."/>
            <person name="Hibbett D.S."/>
        </authorList>
    </citation>
    <scope>NUCLEOTIDE SEQUENCE [LARGE SCALE GENOMIC DNA]</scope>
    <source>
        <strain evidence="4">TFB10046</strain>
    </source>
</reference>
<evidence type="ECO:0000313" key="4">
    <source>
        <dbReference type="Proteomes" id="UP000006514"/>
    </source>
</evidence>
<dbReference type="PROSITE" id="PS50181">
    <property type="entry name" value="FBOX"/>
    <property type="match status" value="1"/>
</dbReference>
<dbReference type="OrthoDB" id="6601393at2759"/>
<dbReference type="CDD" id="cd09917">
    <property type="entry name" value="F-box_SF"/>
    <property type="match status" value="1"/>
</dbReference>
<protein>
    <recommendedName>
        <fullName evidence="2">F-box domain-containing protein</fullName>
    </recommendedName>
</protein>
<gene>
    <name evidence="3" type="ORF">AURDEDRAFT_175819</name>
</gene>
<name>J0WSE8_AURST</name>
<dbReference type="InterPro" id="IPR032675">
    <property type="entry name" value="LRR_dom_sf"/>
</dbReference>
<dbReference type="InterPro" id="IPR036047">
    <property type="entry name" value="F-box-like_dom_sf"/>
</dbReference>
<proteinExistence type="predicted"/>
<dbReference type="SUPFAM" id="SSF81383">
    <property type="entry name" value="F-box domain"/>
    <property type="match status" value="1"/>
</dbReference>
<accession>J0WSE8</accession>
<dbReference type="InParanoid" id="J0WSE8"/>
<evidence type="ECO:0000256" key="1">
    <source>
        <dbReference type="SAM" id="MobiDB-lite"/>
    </source>
</evidence>
<sequence length="514" mass="57802">MNNLPPELVAKILEYLDLADLRRAAAVSRDFYAIAWQAGLYIHRNIRWSADSGGFMQHTTLNELVRHALKKDRLRLSFSCSVMSFSLELIEKAPFPSSIHDLLSLITSASPVLVSLKVMGFPRFIASLAAALRHSAPNLAALDITVPLFYVGIIVQDLSVGLFSGCAPKLRRLTLQNIPLGREPVAAFSCLDSVRLGYGDQFPPIELVRHFPLMRNLHVRLMTESHEPLLLSLNLDGASDSLRKLTIQFHHLSARTPVILTGTDMSGVPDVEHFGSAIVWSDRLWHRAADGPISIRLMWRSVREISISIVPEHGRWRRVYNRDDWAPGKDEFPVLRLPGLRERLTYLRMDNNLLPSFLECNGLSLGTLRKLHIDFHVRTPFSPMIWPPDWLHVLSPLDINPYSFSEQDTSAHGFSKPSYCYVECGALECLAFFAMDKAIAVQSGEVAFLGRALSQCARRAQDRATLELFGVDFHVPVVQALLDETFAEVRRHDFEGGNSMPGRDGGLWDREPRP</sequence>